<feature type="compositionally biased region" description="Basic and acidic residues" evidence="3">
    <location>
        <begin position="276"/>
        <end position="285"/>
    </location>
</feature>
<protein>
    <submittedName>
        <fullName evidence="5">NPP1 domain-containing protein</fullName>
    </submittedName>
</protein>
<dbReference type="eggNOG" id="ENOG502S1MP">
    <property type="taxonomic scope" value="Eukaryota"/>
</dbReference>
<evidence type="ECO:0000313" key="5">
    <source>
        <dbReference type="EMBL" id="EXF79826.1"/>
    </source>
</evidence>
<dbReference type="PANTHER" id="PTHR33657">
    <property type="entry name" value="DOMAIN PROTEIN, PUTATIVE (AFU_ORTHOLOGUE AFUA_5G00600)-RELATED"/>
    <property type="match status" value="1"/>
</dbReference>
<sequence length="304" mass="32827">MLKSLGLLLGCTASSYGSLLPRGGDNANGHQWINHDAVVPFTQNAADGLGGRLELRFNPYLWVSGGCDPYPAVDENGNLGAGLKPTGGGRSGCGTGGSGQVYARRGQSQGRNGIMYSYYTPKVRWADGKNNGHRHYWASVVVWVNRWGCEEEDITGIWPVGVSYTADHLNWGTPSTISDISFRGASVGLDMATHPKMQIHDNVISAFKGADDENIIERTLISWESLPTLAKDALTDVQYEKTQVPFNDANFQAQMDAAYQERFFAGIPKVADCDPVEDRPPKVDTPDDTPVTSTSAPKTEATGA</sequence>
<keyword evidence="2" id="KW-0843">Virulence</keyword>
<dbReference type="InterPro" id="IPR008701">
    <property type="entry name" value="NPP1"/>
</dbReference>
<dbReference type="PANTHER" id="PTHR33657:SF8">
    <property type="entry name" value="DOMAIN PROTEIN, PUTATIVE (AFU_ORTHOLOGUE AFUA_5G00600)-RELATED"/>
    <property type="match status" value="1"/>
</dbReference>
<comment type="caution">
    <text evidence="5">The sequence shown here is derived from an EMBL/GenBank/DDBJ whole genome shotgun (WGS) entry which is preliminary data.</text>
</comment>
<dbReference type="EMBL" id="JARH01000493">
    <property type="protein sequence ID" value="EXF79826.1"/>
    <property type="molecule type" value="Genomic_DNA"/>
</dbReference>
<evidence type="ECO:0000256" key="4">
    <source>
        <dbReference type="SAM" id="SignalP"/>
    </source>
</evidence>
<gene>
    <name evidence="5" type="ORF">CFIO01_08283</name>
</gene>
<dbReference type="KEGG" id="cfj:CFIO01_08283"/>
<feature type="region of interest" description="Disordered" evidence="3">
    <location>
        <begin position="271"/>
        <end position="304"/>
    </location>
</feature>
<organism evidence="5 6">
    <name type="scientific">Colletotrichum fioriniae PJ7</name>
    <dbReference type="NCBI Taxonomy" id="1445577"/>
    <lineage>
        <taxon>Eukaryota</taxon>
        <taxon>Fungi</taxon>
        <taxon>Dikarya</taxon>
        <taxon>Ascomycota</taxon>
        <taxon>Pezizomycotina</taxon>
        <taxon>Sordariomycetes</taxon>
        <taxon>Hypocreomycetidae</taxon>
        <taxon>Glomerellales</taxon>
        <taxon>Glomerellaceae</taxon>
        <taxon>Colletotrichum</taxon>
        <taxon>Colletotrichum acutatum species complex</taxon>
    </lineage>
</organism>
<dbReference type="Pfam" id="PF05630">
    <property type="entry name" value="NPP1"/>
    <property type="match status" value="1"/>
</dbReference>
<evidence type="ECO:0000256" key="3">
    <source>
        <dbReference type="SAM" id="MobiDB-lite"/>
    </source>
</evidence>
<feature type="chain" id="PRO_5001457021" evidence="4">
    <location>
        <begin position="18"/>
        <end position="304"/>
    </location>
</feature>
<name>A0A010RHK7_9PEZI</name>
<dbReference type="HOGENOM" id="CLU_062263_3_0_1"/>
<reference evidence="5 6" key="1">
    <citation type="submission" date="2014-02" db="EMBL/GenBank/DDBJ databases">
        <title>The genome sequence of Colletotrichum fioriniae PJ7.</title>
        <authorList>
            <person name="Baroncelli R."/>
            <person name="Thon M.R."/>
        </authorList>
    </citation>
    <scope>NUCLEOTIDE SEQUENCE [LARGE SCALE GENOMIC DNA]</scope>
    <source>
        <strain evidence="5 6">PJ7</strain>
    </source>
</reference>
<keyword evidence="6" id="KW-1185">Reference proteome</keyword>
<feature type="signal peptide" evidence="4">
    <location>
        <begin position="1"/>
        <end position="17"/>
    </location>
</feature>
<evidence type="ECO:0000256" key="1">
    <source>
        <dbReference type="ARBA" id="ARBA00009520"/>
    </source>
</evidence>
<dbReference type="OrthoDB" id="4848105at2759"/>
<accession>A0A010RHK7</accession>
<proteinExistence type="inferred from homology"/>
<evidence type="ECO:0000313" key="6">
    <source>
        <dbReference type="Proteomes" id="UP000020467"/>
    </source>
</evidence>
<evidence type="ECO:0000256" key="2">
    <source>
        <dbReference type="ARBA" id="ARBA00023026"/>
    </source>
</evidence>
<dbReference type="AlphaFoldDB" id="A0A010RHK7"/>
<comment type="similarity">
    <text evidence="1">Belongs to the Necrosis inducing protein (NPP1) family.</text>
</comment>
<keyword evidence="4" id="KW-0732">Signal</keyword>
<dbReference type="Proteomes" id="UP000020467">
    <property type="component" value="Unassembled WGS sequence"/>
</dbReference>